<evidence type="ECO:0000313" key="2">
    <source>
        <dbReference type="Proteomes" id="UP000813444"/>
    </source>
</evidence>
<keyword evidence="2" id="KW-1185">Reference proteome</keyword>
<dbReference type="InterPro" id="IPR043519">
    <property type="entry name" value="NT_sf"/>
</dbReference>
<gene>
    <name evidence="1" type="ORF">B0I35DRAFT_444830</name>
</gene>
<evidence type="ECO:0000313" key="1">
    <source>
        <dbReference type="EMBL" id="KAH7304740.1"/>
    </source>
</evidence>
<dbReference type="OrthoDB" id="4719016at2759"/>
<dbReference type="AlphaFoldDB" id="A0A8K0WJT9"/>
<dbReference type="EMBL" id="JAGPNK010000021">
    <property type="protein sequence ID" value="KAH7304740.1"/>
    <property type="molecule type" value="Genomic_DNA"/>
</dbReference>
<organism evidence="1 2">
    <name type="scientific">Stachybotrys elegans</name>
    <dbReference type="NCBI Taxonomy" id="80388"/>
    <lineage>
        <taxon>Eukaryota</taxon>
        <taxon>Fungi</taxon>
        <taxon>Dikarya</taxon>
        <taxon>Ascomycota</taxon>
        <taxon>Pezizomycotina</taxon>
        <taxon>Sordariomycetes</taxon>
        <taxon>Hypocreomycetidae</taxon>
        <taxon>Hypocreales</taxon>
        <taxon>Stachybotryaceae</taxon>
        <taxon>Stachybotrys</taxon>
    </lineage>
</organism>
<protein>
    <submittedName>
        <fullName evidence="1">Uncharacterized protein</fullName>
    </submittedName>
</protein>
<proteinExistence type="predicted"/>
<reference evidence="1" key="1">
    <citation type="journal article" date="2021" name="Nat. Commun.">
        <title>Genetic determinants of endophytism in the Arabidopsis root mycobiome.</title>
        <authorList>
            <person name="Mesny F."/>
            <person name="Miyauchi S."/>
            <person name="Thiergart T."/>
            <person name="Pickel B."/>
            <person name="Atanasova L."/>
            <person name="Karlsson M."/>
            <person name="Huettel B."/>
            <person name="Barry K.W."/>
            <person name="Haridas S."/>
            <person name="Chen C."/>
            <person name="Bauer D."/>
            <person name="Andreopoulos W."/>
            <person name="Pangilinan J."/>
            <person name="LaButti K."/>
            <person name="Riley R."/>
            <person name="Lipzen A."/>
            <person name="Clum A."/>
            <person name="Drula E."/>
            <person name="Henrissat B."/>
            <person name="Kohler A."/>
            <person name="Grigoriev I.V."/>
            <person name="Martin F.M."/>
            <person name="Hacquard S."/>
        </authorList>
    </citation>
    <scope>NUCLEOTIDE SEQUENCE</scope>
    <source>
        <strain evidence="1">MPI-CAGE-CH-0235</strain>
    </source>
</reference>
<name>A0A8K0WJT9_9HYPO</name>
<comment type="caution">
    <text evidence="1">The sequence shown here is derived from an EMBL/GenBank/DDBJ whole genome shotgun (WGS) entry which is preliminary data.</text>
</comment>
<dbReference type="Proteomes" id="UP000813444">
    <property type="component" value="Unassembled WGS sequence"/>
</dbReference>
<accession>A0A8K0WJT9</accession>
<sequence>MTSNADSALCNQKVDEFLKAFQQEQSLFKDLADATRQECEKLLNDNNIKGIVSSRSKQLVSLKKKLDDMVKTSEITNWITGVGSDPASG</sequence>
<dbReference type="Gene3D" id="3.30.460.10">
    <property type="entry name" value="Beta Polymerase, domain 2"/>
    <property type="match status" value="1"/>
</dbReference>